<dbReference type="GO" id="GO:0016747">
    <property type="term" value="F:acyltransferase activity, transferring groups other than amino-acyl groups"/>
    <property type="evidence" value="ECO:0007669"/>
    <property type="project" value="InterPro"/>
</dbReference>
<gene>
    <name evidence="2" type="ORF">SAMN05444362_102385</name>
</gene>
<keyword evidence="3" id="KW-1185">Reference proteome</keyword>
<dbReference type="OrthoDB" id="7057833at2"/>
<dbReference type="InterPro" id="IPR000182">
    <property type="entry name" value="GNAT_dom"/>
</dbReference>
<name>A0A1M4X2J1_9BACT</name>
<dbReference type="Pfam" id="PF13508">
    <property type="entry name" value="Acetyltransf_7"/>
    <property type="match status" value="1"/>
</dbReference>
<reference evidence="3" key="1">
    <citation type="submission" date="2016-11" db="EMBL/GenBank/DDBJ databases">
        <authorList>
            <person name="Varghese N."/>
            <person name="Submissions S."/>
        </authorList>
    </citation>
    <scope>NUCLEOTIDE SEQUENCE [LARGE SCALE GENOMIC DNA]</scope>
    <source>
        <strain evidence="3">DSM 27370</strain>
    </source>
</reference>
<evidence type="ECO:0000313" key="2">
    <source>
        <dbReference type="EMBL" id="SHE87728.1"/>
    </source>
</evidence>
<dbReference type="SUPFAM" id="SSF55729">
    <property type="entry name" value="Acyl-CoA N-acyltransferases (Nat)"/>
    <property type="match status" value="1"/>
</dbReference>
<feature type="domain" description="N-acetyltransferase" evidence="1">
    <location>
        <begin position="66"/>
        <end position="216"/>
    </location>
</feature>
<dbReference type="PANTHER" id="PTHR42791">
    <property type="entry name" value="GNAT FAMILY ACETYLTRANSFERASE"/>
    <property type="match status" value="1"/>
</dbReference>
<dbReference type="InterPro" id="IPR052523">
    <property type="entry name" value="Trichothecene_AcTrans"/>
</dbReference>
<dbReference type="Proteomes" id="UP000184480">
    <property type="component" value="Unassembled WGS sequence"/>
</dbReference>
<dbReference type="InterPro" id="IPR016181">
    <property type="entry name" value="Acyl_CoA_acyltransferase"/>
</dbReference>
<sequence length="220" mass="25120">MNTSLIINNFSIEKMQMSDLDKVAGMQTDAFETNPAYASIFKKSHLREGLDWLFRTSLYLLNCHEVLTRVIKDSQTGDIIGTFTLVPPDSKKNGLRDYLQLGIPAFIFKFGFSTLLKMMRLGDYNKKVLTDSIGTDSYYYLSMVVVKDEYRGRGVGSFAIGRCLDELQQIVRKSDLLGLTTQLPENVSFYSRLGFELVDEGEIRFGGAEYYNYNMKYVFS</sequence>
<dbReference type="STRING" id="1346286.SAMN05444362_102385"/>
<proteinExistence type="predicted"/>
<dbReference type="EMBL" id="FQUC01000002">
    <property type="protein sequence ID" value="SHE87728.1"/>
    <property type="molecule type" value="Genomic_DNA"/>
</dbReference>
<dbReference type="Gene3D" id="3.40.630.30">
    <property type="match status" value="1"/>
</dbReference>
<dbReference type="AlphaFoldDB" id="A0A1M4X2J1"/>
<protein>
    <submittedName>
        <fullName evidence="2">Acetyltransferase (GNAT) domain-containing protein</fullName>
    </submittedName>
</protein>
<dbReference type="RefSeq" id="WP_087880231.1">
    <property type="nucleotide sequence ID" value="NZ_BBXL01000002.1"/>
</dbReference>
<dbReference type="PANTHER" id="PTHR42791:SF1">
    <property type="entry name" value="N-ACETYLTRANSFERASE DOMAIN-CONTAINING PROTEIN"/>
    <property type="match status" value="1"/>
</dbReference>
<dbReference type="CDD" id="cd04301">
    <property type="entry name" value="NAT_SF"/>
    <property type="match status" value="1"/>
</dbReference>
<organism evidence="2 3">
    <name type="scientific">Dysgonomonas macrotermitis</name>
    <dbReference type="NCBI Taxonomy" id="1346286"/>
    <lineage>
        <taxon>Bacteria</taxon>
        <taxon>Pseudomonadati</taxon>
        <taxon>Bacteroidota</taxon>
        <taxon>Bacteroidia</taxon>
        <taxon>Bacteroidales</taxon>
        <taxon>Dysgonomonadaceae</taxon>
        <taxon>Dysgonomonas</taxon>
    </lineage>
</organism>
<evidence type="ECO:0000313" key="3">
    <source>
        <dbReference type="Proteomes" id="UP000184480"/>
    </source>
</evidence>
<accession>A0A1M4X2J1</accession>
<dbReference type="PROSITE" id="PS51186">
    <property type="entry name" value="GNAT"/>
    <property type="match status" value="1"/>
</dbReference>
<keyword evidence="2" id="KW-0808">Transferase</keyword>
<evidence type="ECO:0000259" key="1">
    <source>
        <dbReference type="PROSITE" id="PS51186"/>
    </source>
</evidence>